<gene>
    <name evidence="2" type="ORF">EWH08_09475</name>
</gene>
<evidence type="ECO:0000313" key="2">
    <source>
        <dbReference type="EMBL" id="RYM02431.1"/>
    </source>
</evidence>
<protein>
    <recommendedName>
        <fullName evidence="4">DUF4136 domain-containing protein</fullName>
    </recommendedName>
</protein>
<dbReference type="EMBL" id="SEOM01000002">
    <property type="protein sequence ID" value="RYM02431.1"/>
    <property type="molecule type" value="Genomic_DNA"/>
</dbReference>
<evidence type="ECO:0000256" key="1">
    <source>
        <dbReference type="SAM" id="SignalP"/>
    </source>
</evidence>
<dbReference type="Proteomes" id="UP000292734">
    <property type="component" value="Unassembled WGS sequence"/>
</dbReference>
<evidence type="ECO:0008006" key="4">
    <source>
        <dbReference type="Google" id="ProtNLM"/>
    </source>
</evidence>
<dbReference type="RefSeq" id="WP_007688695.1">
    <property type="nucleotide sequence ID" value="NZ_JACBZE010000002.1"/>
</dbReference>
<evidence type="ECO:0000313" key="3">
    <source>
        <dbReference type="Proteomes" id="UP000292734"/>
    </source>
</evidence>
<feature type="chain" id="PRO_5020712593" description="DUF4136 domain-containing protein" evidence="1">
    <location>
        <begin position="25"/>
        <end position="209"/>
    </location>
</feature>
<sequence length="209" mass="21382">MSNPSMLKKIVLPSLLALGLGACATAVPPVEVTRFHIDNPARSGTIAVEEMAGNPDVGLEFRTYAAAVEQELQRVGFTAAGQGTAGQGARSDYVALVSFRRTFREPGSYGANGKPVSVGVGGAVGSGGYSGLGLGIGINLSGKPKGQVFTELQVQIRRRADSTTIWEGRAQTAAREGAPASQPGLAAQKLAAALLGGYPGESGRTITVK</sequence>
<keyword evidence="1" id="KW-0732">Signal</keyword>
<reference evidence="2 3" key="1">
    <citation type="submission" date="2019-02" db="EMBL/GenBank/DDBJ databases">
        <authorList>
            <person name="Feng G."/>
        </authorList>
    </citation>
    <scope>NUCLEOTIDE SEQUENCE [LARGE SCALE GENOMIC DNA]</scope>
    <source>
        <strain evidence="2 3">DSM 26779</strain>
    </source>
</reference>
<feature type="signal peptide" evidence="1">
    <location>
        <begin position="1"/>
        <end position="24"/>
    </location>
</feature>
<comment type="caution">
    <text evidence="2">The sequence shown here is derived from an EMBL/GenBank/DDBJ whole genome shotgun (WGS) entry which is preliminary data.</text>
</comment>
<organism evidence="2 3">
    <name type="scientific">Sphingobium indicum</name>
    <dbReference type="NCBI Taxonomy" id="332055"/>
    <lineage>
        <taxon>Bacteria</taxon>
        <taxon>Pseudomonadati</taxon>
        <taxon>Pseudomonadota</taxon>
        <taxon>Alphaproteobacteria</taxon>
        <taxon>Sphingomonadales</taxon>
        <taxon>Sphingomonadaceae</taxon>
        <taxon>Sphingobium</taxon>
    </lineage>
</organism>
<dbReference type="AlphaFoldDB" id="A0A4Q4J8G1"/>
<name>A0A4Q4J8G1_9SPHN</name>
<proteinExistence type="predicted"/>
<accession>A0A4Q4J8G1</accession>